<evidence type="ECO:0000256" key="2">
    <source>
        <dbReference type="SAM" id="Phobius"/>
    </source>
</evidence>
<keyword evidence="2" id="KW-0812">Transmembrane</keyword>
<keyword evidence="2" id="KW-1133">Transmembrane helix</keyword>
<name>A0A9P7B8I2_RHOMI</name>
<dbReference type="Pfam" id="PF24841">
    <property type="entry name" value="DUF7719"/>
    <property type="match status" value="1"/>
</dbReference>
<dbReference type="AlphaFoldDB" id="A0A9P7B8I2"/>
<feature type="compositionally biased region" description="Polar residues" evidence="1">
    <location>
        <begin position="105"/>
        <end position="118"/>
    </location>
</feature>
<dbReference type="PANTHER" id="PTHR37846">
    <property type="entry name" value="YALI0B21296P"/>
    <property type="match status" value="1"/>
</dbReference>
<organism evidence="4 5">
    <name type="scientific">Rhodotorula mucilaginosa</name>
    <name type="common">Yeast</name>
    <name type="synonym">Rhodotorula rubra</name>
    <dbReference type="NCBI Taxonomy" id="5537"/>
    <lineage>
        <taxon>Eukaryota</taxon>
        <taxon>Fungi</taxon>
        <taxon>Dikarya</taxon>
        <taxon>Basidiomycota</taxon>
        <taxon>Pucciniomycotina</taxon>
        <taxon>Microbotryomycetes</taxon>
        <taxon>Sporidiobolales</taxon>
        <taxon>Sporidiobolaceae</taxon>
        <taxon>Rhodotorula</taxon>
    </lineage>
</organism>
<feature type="region of interest" description="Disordered" evidence="1">
    <location>
        <begin position="1"/>
        <end position="137"/>
    </location>
</feature>
<feature type="transmembrane region" description="Helical" evidence="2">
    <location>
        <begin position="211"/>
        <end position="229"/>
    </location>
</feature>
<feature type="compositionally biased region" description="Acidic residues" evidence="1">
    <location>
        <begin position="121"/>
        <end position="137"/>
    </location>
</feature>
<feature type="domain" description="DUF7719" evidence="3">
    <location>
        <begin position="213"/>
        <end position="280"/>
    </location>
</feature>
<evidence type="ECO:0000259" key="3">
    <source>
        <dbReference type="Pfam" id="PF24841"/>
    </source>
</evidence>
<dbReference type="OrthoDB" id="5597489at2759"/>
<comment type="caution">
    <text evidence="4">The sequence shown here is derived from an EMBL/GenBank/DDBJ whole genome shotgun (WGS) entry which is preliminary data.</text>
</comment>
<dbReference type="InterPro" id="IPR056136">
    <property type="entry name" value="DUF7719"/>
</dbReference>
<protein>
    <recommendedName>
        <fullName evidence="3">DUF7719 domain-containing protein</fullName>
    </recommendedName>
</protein>
<proteinExistence type="predicted"/>
<feature type="transmembrane region" description="Helical" evidence="2">
    <location>
        <begin position="262"/>
        <end position="284"/>
    </location>
</feature>
<evidence type="ECO:0000256" key="1">
    <source>
        <dbReference type="SAM" id="MobiDB-lite"/>
    </source>
</evidence>
<feature type="compositionally biased region" description="Basic and acidic residues" evidence="1">
    <location>
        <begin position="72"/>
        <end position="86"/>
    </location>
</feature>
<gene>
    <name evidence="4" type="ORF">C6P46_001224</name>
</gene>
<dbReference type="PANTHER" id="PTHR37846:SF1">
    <property type="entry name" value="DEACETYLASE-LIKE PROTEIN"/>
    <property type="match status" value="1"/>
</dbReference>
<evidence type="ECO:0000313" key="5">
    <source>
        <dbReference type="Proteomes" id="UP000777482"/>
    </source>
</evidence>
<feature type="transmembrane region" description="Helical" evidence="2">
    <location>
        <begin position="182"/>
        <end position="199"/>
    </location>
</feature>
<accession>A0A9P7B8I2</accession>
<dbReference type="Proteomes" id="UP000777482">
    <property type="component" value="Unassembled WGS sequence"/>
</dbReference>
<evidence type="ECO:0000313" key="4">
    <source>
        <dbReference type="EMBL" id="KAG0664628.1"/>
    </source>
</evidence>
<dbReference type="EMBL" id="PUHQ01000013">
    <property type="protein sequence ID" value="KAG0664628.1"/>
    <property type="molecule type" value="Genomic_DNA"/>
</dbReference>
<keyword evidence="5" id="KW-1185">Reference proteome</keyword>
<keyword evidence="2" id="KW-0472">Membrane</keyword>
<reference evidence="4 5" key="1">
    <citation type="submission" date="2020-11" db="EMBL/GenBank/DDBJ databases">
        <title>Kefir isolates.</title>
        <authorList>
            <person name="Marcisauskas S."/>
            <person name="Kim Y."/>
            <person name="Blasche S."/>
        </authorList>
    </citation>
    <scope>NUCLEOTIDE SEQUENCE [LARGE SCALE GENOMIC DNA]</scope>
    <source>
        <strain evidence="4 5">KR</strain>
    </source>
</reference>
<sequence>MARTDSESPRLASSSGTWSPSPSPSPPASPKIIDIETLSPEDRIRILEQYAPMRPSELGLPSGTSPISGTRPGKDRKRDAKGKGKEPMVVLSPEELEKLVAKQQAGASPKNSLNNATTMDGESEEEDADEAEDDDDEPALWEDVANAVLWTIPFGFLFCGMDYAVHRQFGEWLPPAQEFIRLLNFLPALLLLNLFLTLSPSRSPFPSPSSILMQSILSLLSVTTGLLTIRTTTEEGYLRVMARAPGLGVIWCWTAVRLDLGWALLSLVGVAVGLWATGADVSWLKAFT</sequence>